<gene>
    <name evidence="1" type="ORF">LJD69_13525</name>
</gene>
<feature type="non-terminal residue" evidence="1">
    <location>
        <position position="83"/>
    </location>
</feature>
<accession>A0AAW4VXE0</accession>
<evidence type="ECO:0000313" key="2">
    <source>
        <dbReference type="Proteomes" id="UP001198439"/>
    </source>
</evidence>
<dbReference type="Pfam" id="PF02616">
    <property type="entry name" value="SMC_ScpA"/>
    <property type="match status" value="1"/>
</dbReference>
<proteinExistence type="predicted"/>
<organism evidence="1 2">
    <name type="scientific">Faecalibacillus faecis</name>
    <dbReference type="NCBI Taxonomy" id="1982628"/>
    <lineage>
        <taxon>Bacteria</taxon>
        <taxon>Bacillati</taxon>
        <taxon>Bacillota</taxon>
        <taxon>Erysipelotrichia</taxon>
        <taxon>Erysipelotrichales</taxon>
        <taxon>Coprobacillaceae</taxon>
        <taxon>Faecalibacillus</taxon>
    </lineage>
</organism>
<feature type="non-terminal residue" evidence="1">
    <location>
        <position position="1"/>
    </location>
</feature>
<sequence length="83" mass="9474">PDEDYTVEEDPREQLVERLLEYKKYKEAAGTFKRLEAGRNEIFTKPPSDLSAFAPDADGKKIGANVTIYDMIGALNKLLRRKK</sequence>
<reference evidence="1" key="1">
    <citation type="submission" date="2021-10" db="EMBL/GenBank/DDBJ databases">
        <title>Collection of gut derived symbiotic bacterial strains cultured from healthy donors.</title>
        <authorList>
            <person name="Lin H."/>
            <person name="Littmann E."/>
            <person name="Kohout C."/>
            <person name="Pamer E.G."/>
        </authorList>
    </citation>
    <scope>NUCLEOTIDE SEQUENCE</scope>
    <source>
        <strain evidence="1">DFI.4.48</strain>
    </source>
</reference>
<protein>
    <submittedName>
        <fullName evidence="1">Segregation/condensation protein A</fullName>
    </submittedName>
</protein>
<dbReference type="AlphaFoldDB" id="A0AAW4VXE0"/>
<dbReference type="RefSeq" id="WP_227280180.1">
    <property type="nucleotide sequence ID" value="NZ_JAJDKZ010000202.1"/>
</dbReference>
<dbReference type="Proteomes" id="UP001198439">
    <property type="component" value="Unassembled WGS sequence"/>
</dbReference>
<dbReference type="EMBL" id="JAJDKZ010000202">
    <property type="protein sequence ID" value="MCB8611608.1"/>
    <property type="molecule type" value="Genomic_DNA"/>
</dbReference>
<comment type="caution">
    <text evidence="1">The sequence shown here is derived from an EMBL/GenBank/DDBJ whole genome shotgun (WGS) entry which is preliminary data.</text>
</comment>
<dbReference type="InterPro" id="IPR003768">
    <property type="entry name" value="ScpA"/>
</dbReference>
<name>A0AAW4VXE0_9FIRM</name>
<evidence type="ECO:0000313" key="1">
    <source>
        <dbReference type="EMBL" id="MCB8611608.1"/>
    </source>
</evidence>